<name>A0A6A6UBP4_9PEZI</name>
<dbReference type="Gene3D" id="1.25.40.20">
    <property type="entry name" value="Ankyrin repeat-containing domain"/>
    <property type="match status" value="2"/>
</dbReference>
<dbReference type="GO" id="GO:0005737">
    <property type="term" value="C:cytoplasm"/>
    <property type="evidence" value="ECO:0007669"/>
    <property type="project" value="TreeGrafter"/>
</dbReference>
<dbReference type="Proteomes" id="UP000799302">
    <property type="component" value="Unassembled WGS sequence"/>
</dbReference>
<dbReference type="InterPro" id="IPR050745">
    <property type="entry name" value="Multifunctional_regulatory"/>
</dbReference>
<evidence type="ECO:0000256" key="2">
    <source>
        <dbReference type="ARBA" id="ARBA00023043"/>
    </source>
</evidence>
<evidence type="ECO:0000313" key="5">
    <source>
        <dbReference type="Proteomes" id="UP000799302"/>
    </source>
</evidence>
<dbReference type="PANTHER" id="PTHR24189">
    <property type="entry name" value="MYOTROPHIN"/>
    <property type="match status" value="1"/>
</dbReference>
<proteinExistence type="predicted"/>
<dbReference type="AlphaFoldDB" id="A0A6A6UBP4"/>
<keyword evidence="5" id="KW-1185">Reference proteome</keyword>
<protein>
    <submittedName>
        <fullName evidence="4">Ankyrin</fullName>
    </submittedName>
</protein>
<evidence type="ECO:0000256" key="3">
    <source>
        <dbReference type="PROSITE-ProRule" id="PRU00023"/>
    </source>
</evidence>
<keyword evidence="2 3" id="KW-0040">ANK repeat</keyword>
<dbReference type="PROSITE" id="PS50297">
    <property type="entry name" value="ANK_REP_REGION"/>
    <property type="match status" value="1"/>
</dbReference>
<accession>A0A6A6UBP4</accession>
<keyword evidence="1" id="KW-0677">Repeat</keyword>
<dbReference type="EMBL" id="MU004236">
    <property type="protein sequence ID" value="KAF2668528.1"/>
    <property type="molecule type" value="Genomic_DNA"/>
</dbReference>
<dbReference type="InterPro" id="IPR036770">
    <property type="entry name" value="Ankyrin_rpt-contain_sf"/>
</dbReference>
<sequence length="260" mass="27497">MSSSREILLNAAETGDVEKLRDFGASEPEKLQALGLTIEDLLAAAATTNQTDVVQFCITSGAKITPQVESAASSGTGVEVYEILLPLGLPQLNESLRTSGGVVVRAVSDDDIALLTYLLENGADPDGGGRFEWMPAIAVAIEEGKDLEIIKLLARYGADVKRKGLLAMAANEDRVDVIEYLLESGASINEDVGDCVLLPHDKGSALHVAAAEDHLDVVRTLVEKGADVGLKDSEGKSALDKAKQAGHSVIVDFLEHHRAT</sequence>
<dbReference type="OrthoDB" id="4772757at2759"/>
<evidence type="ECO:0000256" key="1">
    <source>
        <dbReference type="ARBA" id="ARBA00022737"/>
    </source>
</evidence>
<feature type="repeat" description="ANK" evidence="3">
    <location>
        <begin position="201"/>
        <end position="233"/>
    </location>
</feature>
<organism evidence="4 5">
    <name type="scientific">Microthyrium microscopicum</name>
    <dbReference type="NCBI Taxonomy" id="703497"/>
    <lineage>
        <taxon>Eukaryota</taxon>
        <taxon>Fungi</taxon>
        <taxon>Dikarya</taxon>
        <taxon>Ascomycota</taxon>
        <taxon>Pezizomycotina</taxon>
        <taxon>Dothideomycetes</taxon>
        <taxon>Dothideomycetes incertae sedis</taxon>
        <taxon>Microthyriales</taxon>
        <taxon>Microthyriaceae</taxon>
        <taxon>Microthyrium</taxon>
    </lineage>
</organism>
<evidence type="ECO:0000313" key="4">
    <source>
        <dbReference type="EMBL" id="KAF2668528.1"/>
    </source>
</evidence>
<dbReference type="GO" id="GO:0005634">
    <property type="term" value="C:nucleus"/>
    <property type="evidence" value="ECO:0007669"/>
    <property type="project" value="TreeGrafter"/>
</dbReference>
<dbReference type="InterPro" id="IPR002110">
    <property type="entry name" value="Ankyrin_rpt"/>
</dbReference>
<dbReference type="SUPFAM" id="SSF48403">
    <property type="entry name" value="Ankyrin repeat"/>
    <property type="match status" value="1"/>
</dbReference>
<dbReference type="SMART" id="SM00248">
    <property type="entry name" value="ANK"/>
    <property type="match status" value="4"/>
</dbReference>
<dbReference type="PANTHER" id="PTHR24189:SF71">
    <property type="entry name" value="ANKYRIN REPEAT DOMAIN 39"/>
    <property type="match status" value="1"/>
</dbReference>
<gene>
    <name evidence="4" type="ORF">BT63DRAFT_456170</name>
</gene>
<reference evidence="4" key="1">
    <citation type="journal article" date="2020" name="Stud. Mycol.">
        <title>101 Dothideomycetes genomes: a test case for predicting lifestyles and emergence of pathogens.</title>
        <authorList>
            <person name="Haridas S."/>
            <person name="Albert R."/>
            <person name="Binder M."/>
            <person name="Bloem J."/>
            <person name="Labutti K."/>
            <person name="Salamov A."/>
            <person name="Andreopoulos B."/>
            <person name="Baker S."/>
            <person name="Barry K."/>
            <person name="Bills G."/>
            <person name="Bluhm B."/>
            <person name="Cannon C."/>
            <person name="Castanera R."/>
            <person name="Culley D."/>
            <person name="Daum C."/>
            <person name="Ezra D."/>
            <person name="Gonzalez J."/>
            <person name="Henrissat B."/>
            <person name="Kuo A."/>
            <person name="Liang C."/>
            <person name="Lipzen A."/>
            <person name="Lutzoni F."/>
            <person name="Magnuson J."/>
            <person name="Mondo S."/>
            <person name="Nolan M."/>
            <person name="Ohm R."/>
            <person name="Pangilinan J."/>
            <person name="Park H.-J."/>
            <person name="Ramirez L."/>
            <person name="Alfaro M."/>
            <person name="Sun H."/>
            <person name="Tritt A."/>
            <person name="Yoshinaga Y."/>
            <person name="Zwiers L.-H."/>
            <person name="Turgeon B."/>
            <person name="Goodwin S."/>
            <person name="Spatafora J."/>
            <person name="Crous P."/>
            <person name="Grigoriev I."/>
        </authorList>
    </citation>
    <scope>NUCLEOTIDE SEQUENCE</scope>
    <source>
        <strain evidence="4">CBS 115976</strain>
    </source>
</reference>
<dbReference type="Pfam" id="PF12796">
    <property type="entry name" value="Ank_2"/>
    <property type="match status" value="2"/>
</dbReference>
<dbReference type="PROSITE" id="PS50088">
    <property type="entry name" value="ANK_REPEAT"/>
    <property type="match status" value="1"/>
</dbReference>